<dbReference type="AlphaFoldDB" id="A0A6P7T2G4"/>
<keyword evidence="8" id="KW-1185">Reference proteome</keyword>
<comment type="similarity">
    <text evidence="2">Belongs to the TMEM144 family.</text>
</comment>
<feature type="transmembrane region" description="Helical" evidence="6">
    <location>
        <begin position="261"/>
        <end position="281"/>
    </location>
</feature>
<dbReference type="GO" id="GO:0016020">
    <property type="term" value="C:membrane"/>
    <property type="evidence" value="ECO:0007669"/>
    <property type="project" value="UniProtKB-SubCell"/>
</dbReference>
<feature type="transmembrane region" description="Helical" evidence="6">
    <location>
        <begin position="148"/>
        <end position="167"/>
    </location>
</feature>
<dbReference type="Proteomes" id="UP000515154">
    <property type="component" value="Linkage group LG13"/>
</dbReference>
<evidence type="ECO:0000256" key="5">
    <source>
        <dbReference type="ARBA" id="ARBA00023136"/>
    </source>
</evidence>
<feature type="chain" id="PRO_5027931932" evidence="7">
    <location>
        <begin position="21"/>
        <end position="374"/>
    </location>
</feature>
<feature type="transmembrane region" description="Helical" evidence="6">
    <location>
        <begin position="115"/>
        <end position="136"/>
    </location>
</feature>
<protein>
    <submittedName>
        <fullName evidence="9">Transmembrane protein 144-like isoform X1</fullName>
    </submittedName>
</protein>
<comment type="subcellular location">
    <subcellularLocation>
        <location evidence="1">Membrane</location>
        <topology evidence="1">Multi-pass membrane protein</topology>
    </subcellularLocation>
</comment>
<dbReference type="PANTHER" id="PTHR16119:SF17">
    <property type="entry name" value="TRANSMEMBRANE PROTEIN 144"/>
    <property type="match status" value="1"/>
</dbReference>
<name>A0A6P7T2G4_9MOLL</name>
<evidence type="ECO:0000256" key="1">
    <source>
        <dbReference type="ARBA" id="ARBA00004141"/>
    </source>
</evidence>
<evidence type="ECO:0000313" key="8">
    <source>
        <dbReference type="Proteomes" id="UP000515154"/>
    </source>
</evidence>
<keyword evidence="3 6" id="KW-0812">Transmembrane</keyword>
<proteinExistence type="inferred from homology"/>
<evidence type="ECO:0000256" key="3">
    <source>
        <dbReference type="ARBA" id="ARBA00022692"/>
    </source>
</evidence>
<keyword evidence="4 6" id="KW-1133">Transmembrane helix</keyword>
<gene>
    <name evidence="9" type="primary">LOC115218460</name>
</gene>
<sequence length="374" mass="40565">MMQLLFPVLALMPMLTLTEGANNTSNTNFSVSAGYISSAISVIFYGSNFVPVKQFETGDGMFFQWVLSSGIFLVGLVINMYKQSVFYPLAMVGGVIWATGNLCVVTILKTIGLSLGLCIWATTSLLMGWLSSSYGWFGIKEEKSHNMVMNYIALAFAILSGITYTLVKSEVSTSDSNDPPYREVIEYDPDITASANSAPVIQDEVDEGITVINKLSPTKKRILGTVLAIGSGCLYGLNFVPAIYIQDHYSGASPNGLDYVFAHYCGIYLTASVYFCIYVIFMRNKPVVYPKAILPGIISGIMWGVATACFFVANAVLLEPVSFPIITSGPMLIASAWGVLLFKEIKGLKNMLILFLAFGLTIVTVVLSGLSKVN</sequence>
<dbReference type="GO" id="GO:0015144">
    <property type="term" value="F:carbohydrate transmembrane transporter activity"/>
    <property type="evidence" value="ECO:0007669"/>
    <property type="project" value="InterPro"/>
</dbReference>
<feature type="transmembrane region" description="Helical" evidence="6">
    <location>
        <begin position="30"/>
        <end position="50"/>
    </location>
</feature>
<dbReference type="Pfam" id="PF07857">
    <property type="entry name" value="TMEM144"/>
    <property type="match status" value="1"/>
</dbReference>
<keyword evidence="5 6" id="KW-0472">Membrane</keyword>
<feature type="transmembrane region" description="Helical" evidence="6">
    <location>
        <begin position="293"/>
        <end position="317"/>
    </location>
</feature>
<evidence type="ECO:0000256" key="7">
    <source>
        <dbReference type="SAM" id="SignalP"/>
    </source>
</evidence>
<evidence type="ECO:0000256" key="4">
    <source>
        <dbReference type="ARBA" id="ARBA00022989"/>
    </source>
</evidence>
<evidence type="ECO:0000256" key="2">
    <source>
        <dbReference type="ARBA" id="ARBA00005731"/>
    </source>
</evidence>
<feature type="transmembrane region" description="Helical" evidence="6">
    <location>
        <begin position="222"/>
        <end position="245"/>
    </location>
</feature>
<organism evidence="8 9">
    <name type="scientific">Octopus sinensis</name>
    <name type="common">East Asian common octopus</name>
    <dbReference type="NCBI Taxonomy" id="2607531"/>
    <lineage>
        <taxon>Eukaryota</taxon>
        <taxon>Metazoa</taxon>
        <taxon>Spiralia</taxon>
        <taxon>Lophotrochozoa</taxon>
        <taxon>Mollusca</taxon>
        <taxon>Cephalopoda</taxon>
        <taxon>Coleoidea</taxon>
        <taxon>Octopodiformes</taxon>
        <taxon>Octopoda</taxon>
        <taxon>Incirrata</taxon>
        <taxon>Octopodidae</taxon>
        <taxon>Octopus</taxon>
    </lineage>
</organism>
<dbReference type="KEGG" id="osn:115218460"/>
<feature type="transmembrane region" description="Helical" evidence="6">
    <location>
        <begin position="87"/>
        <end position="108"/>
    </location>
</feature>
<dbReference type="InterPro" id="IPR012435">
    <property type="entry name" value="TMEM144"/>
</dbReference>
<feature type="transmembrane region" description="Helical" evidence="6">
    <location>
        <begin position="351"/>
        <end position="370"/>
    </location>
</feature>
<evidence type="ECO:0000313" key="9">
    <source>
        <dbReference type="RefSeq" id="XP_029644145.1"/>
    </source>
</evidence>
<feature type="transmembrane region" description="Helical" evidence="6">
    <location>
        <begin position="323"/>
        <end position="342"/>
    </location>
</feature>
<keyword evidence="7" id="KW-0732">Signal</keyword>
<evidence type="ECO:0000256" key="6">
    <source>
        <dbReference type="SAM" id="Phobius"/>
    </source>
</evidence>
<dbReference type="RefSeq" id="XP_029644145.1">
    <property type="nucleotide sequence ID" value="XM_029788285.2"/>
</dbReference>
<reference evidence="9" key="1">
    <citation type="submission" date="2025-08" db="UniProtKB">
        <authorList>
            <consortium name="RefSeq"/>
        </authorList>
    </citation>
    <scope>IDENTIFICATION</scope>
</reference>
<accession>A0A6P7T2G4</accession>
<dbReference type="InterPro" id="IPR010651">
    <property type="entry name" value="Sugar_transport"/>
</dbReference>
<dbReference type="PANTHER" id="PTHR16119">
    <property type="entry name" value="TRANSMEMBRANE PROTEIN 144"/>
    <property type="match status" value="1"/>
</dbReference>
<feature type="signal peptide" evidence="7">
    <location>
        <begin position="1"/>
        <end position="20"/>
    </location>
</feature>
<feature type="transmembrane region" description="Helical" evidence="6">
    <location>
        <begin position="62"/>
        <end position="81"/>
    </location>
</feature>